<dbReference type="RefSeq" id="WP_025354899.1">
    <property type="nucleotide sequence ID" value="NZ_BAAABQ010000025.1"/>
</dbReference>
<dbReference type="Proteomes" id="UP000517916">
    <property type="component" value="Unassembled WGS sequence"/>
</dbReference>
<dbReference type="SUPFAM" id="SSF48576">
    <property type="entry name" value="Terpenoid synthases"/>
    <property type="match status" value="1"/>
</dbReference>
<gene>
    <name evidence="1" type="ORF">BC739_007573</name>
</gene>
<sequence>MREGVDVVAGLSAPQRRAPVVEVPLARLRHEVGQLAEAVPAVLAEPVARAVAEVTDPRHRLRSELALSTVLALGAELDDRVFAAVAAVELVHAASLVPDGPGPHRLAAELLRARAGACALWVSHEVAEELAILQTDLVEAGCRELLAPYGDESSALLGSGGLFRAAVSVAARTAGVPDHHWAAVADYAAQVGAACEPVVRLLDVRAPSGSGTLVGDVLARCARRCERAGGQLSGPVTVLSVLPEAYLDWARTLFA</sequence>
<name>A0ABR6BTU3_9PSEU</name>
<keyword evidence="2" id="KW-1185">Reference proteome</keyword>
<reference evidence="1 2" key="1">
    <citation type="submission" date="2020-08" db="EMBL/GenBank/DDBJ databases">
        <title>Genomic Encyclopedia of Archaeal and Bacterial Type Strains, Phase II (KMG-II): from individual species to whole genera.</title>
        <authorList>
            <person name="Goeker M."/>
        </authorList>
    </citation>
    <scope>NUCLEOTIDE SEQUENCE [LARGE SCALE GENOMIC DNA]</scope>
    <source>
        <strain evidence="1 2">DSM 43850</strain>
    </source>
</reference>
<proteinExistence type="predicted"/>
<protein>
    <recommendedName>
        <fullName evidence="3">Polyprenyl synthetase</fullName>
    </recommendedName>
</protein>
<comment type="caution">
    <text evidence="1">The sequence shown here is derived from an EMBL/GenBank/DDBJ whole genome shotgun (WGS) entry which is preliminary data.</text>
</comment>
<dbReference type="EMBL" id="JACJID010000006">
    <property type="protein sequence ID" value="MBA8930340.1"/>
    <property type="molecule type" value="Genomic_DNA"/>
</dbReference>
<dbReference type="InterPro" id="IPR008949">
    <property type="entry name" value="Isoprenoid_synthase_dom_sf"/>
</dbReference>
<evidence type="ECO:0000313" key="1">
    <source>
        <dbReference type="EMBL" id="MBA8930340.1"/>
    </source>
</evidence>
<accession>A0ABR6BTU3</accession>
<evidence type="ECO:0008006" key="3">
    <source>
        <dbReference type="Google" id="ProtNLM"/>
    </source>
</evidence>
<evidence type="ECO:0000313" key="2">
    <source>
        <dbReference type="Proteomes" id="UP000517916"/>
    </source>
</evidence>
<organism evidence="1 2">
    <name type="scientific">Kutzneria viridogrisea</name>
    <dbReference type="NCBI Taxonomy" id="47990"/>
    <lineage>
        <taxon>Bacteria</taxon>
        <taxon>Bacillati</taxon>
        <taxon>Actinomycetota</taxon>
        <taxon>Actinomycetes</taxon>
        <taxon>Pseudonocardiales</taxon>
        <taxon>Pseudonocardiaceae</taxon>
        <taxon>Kutzneria</taxon>
    </lineage>
</organism>
<dbReference type="Gene3D" id="1.10.600.10">
    <property type="entry name" value="Farnesyl Diphosphate Synthase"/>
    <property type="match status" value="1"/>
</dbReference>